<name>E2AZM7_CAMFO</name>
<feature type="region of interest" description="Disordered" evidence="1">
    <location>
        <begin position="1"/>
        <end position="70"/>
    </location>
</feature>
<gene>
    <name evidence="2" type="ORF">EAG_08631</name>
</gene>
<accession>E2AZM7</accession>
<feature type="compositionally biased region" description="Basic residues" evidence="1">
    <location>
        <begin position="1"/>
        <end position="17"/>
    </location>
</feature>
<organism evidence="3">
    <name type="scientific">Camponotus floridanus</name>
    <name type="common">Florida carpenter ant</name>
    <dbReference type="NCBI Taxonomy" id="104421"/>
    <lineage>
        <taxon>Eukaryota</taxon>
        <taxon>Metazoa</taxon>
        <taxon>Ecdysozoa</taxon>
        <taxon>Arthropoda</taxon>
        <taxon>Hexapoda</taxon>
        <taxon>Insecta</taxon>
        <taxon>Pterygota</taxon>
        <taxon>Neoptera</taxon>
        <taxon>Endopterygota</taxon>
        <taxon>Hymenoptera</taxon>
        <taxon>Apocrita</taxon>
        <taxon>Aculeata</taxon>
        <taxon>Formicoidea</taxon>
        <taxon>Formicidae</taxon>
        <taxon>Formicinae</taxon>
        <taxon>Camponotus</taxon>
    </lineage>
</organism>
<evidence type="ECO:0000313" key="2">
    <source>
        <dbReference type="EMBL" id="EFN61114.1"/>
    </source>
</evidence>
<keyword evidence="3" id="KW-1185">Reference proteome</keyword>
<protein>
    <submittedName>
        <fullName evidence="2">Uncharacterized protein</fullName>
    </submittedName>
</protein>
<dbReference type="AlphaFoldDB" id="E2AZM7"/>
<dbReference type="EMBL" id="GL444265">
    <property type="protein sequence ID" value="EFN61114.1"/>
    <property type="molecule type" value="Genomic_DNA"/>
</dbReference>
<evidence type="ECO:0000256" key="1">
    <source>
        <dbReference type="SAM" id="MobiDB-lite"/>
    </source>
</evidence>
<dbReference type="InParanoid" id="E2AZM7"/>
<sequence length="106" mass="12595">MRRRRKGEGRRTQRRRNCGAETAEKGERLFCPAVKTRKSSSTTRRTKKKEEAGGDGEQRRRWRACRSGEKRERYSEAFCERAAPYHAVPRRRHAEPRRVRAEPRRG</sequence>
<evidence type="ECO:0000313" key="3">
    <source>
        <dbReference type="Proteomes" id="UP000000311"/>
    </source>
</evidence>
<reference evidence="2 3" key="1">
    <citation type="journal article" date="2010" name="Science">
        <title>Genomic comparison of the ants Camponotus floridanus and Harpegnathos saltator.</title>
        <authorList>
            <person name="Bonasio R."/>
            <person name="Zhang G."/>
            <person name="Ye C."/>
            <person name="Mutti N.S."/>
            <person name="Fang X."/>
            <person name="Qin N."/>
            <person name="Donahue G."/>
            <person name="Yang P."/>
            <person name="Li Q."/>
            <person name="Li C."/>
            <person name="Zhang P."/>
            <person name="Huang Z."/>
            <person name="Berger S.L."/>
            <person name="Reinberg D."/>
            <person name="Wang J."/>
            <person name="Liebig J."/>
        </authorList>
    </citation>
    <scope>NUCLEOTIDE SEQUENCE [LARGE SCALE GENOMIC DNA]</scope>
    <source>
        <strain evidence="3">C129</strain>
    </source>
</reference>
<proteinExistence type="predicted"/>
<feature type="compositionally biased region" description="Basic and acidic residues" evidence="1">
    <location>
        <begin position="48"/>
        <end position="59"/>
    </location>
</feature>
<dbReference type="Proteomes" id="UP000000311">
    <property type="component" value="Unassembled WGS sequence"/>
</dbReference>